<accession>A0ABQ4RXL8</accession>
<feature type="region of interest" description="Disordered" evidence="1">
    <location>
        <begin position="150"/>
        <end position="174"/>
    </location>
</feature>
<dbReference type="InterPro" id="IPR021736">
    <property type="entry name" value="DUF3305"/>
</dbReference>
<comment type="caution">
    <text evidence="2">The sequence shown here is derived from an EMBL/GenBank/DDBJ whole genome shotgun (WGS) entry which is preliminary data.</text>
</comment>
<protein>
    <recommendedName>
        <fullName evidence="4">Molybdopterin-guanine dinucleotide biosynthesis protein A</fullName>
    </recommendedName>
</protein>
<gene>
    <name evidence="2" type="ORF">OCOJLMKI_2149</name>
</gene>
<dbReference type="EMBL" id="BPQP01000031">
    <property type="protein sequence ID" value="GJD94942.1"/>
    <property type="molecule type" value="Genomic_DNA"/>
</dbReference>
<dbReference type="Proteomes" id="UP001055125">
    <property type="component" value="Unassembled WGS sequence"/>
</dbReference>
<evidence type="ECO:0000313" key="3">
    <source>
        <dbReference type="Proteomes" id="UP001055125"/>
    </source>
</evidence>
<proteinExistence type="predicted"/>
<evidence type="ECO:0000313" key="2">
    <source>
        <dbReference type="EMBL" id="GJD94942.1"/>
    </source>
</evidence>
<keyword evidence="3" id="KW-1185">Reference proteome</keyword>
<dbReference type="RefSeq" id="WP_238244103.1">
    <property type="nucleotide sequence ID" value="NZ_BPQP01000031.1"/>
</dbReference>
<evidence type="ECO:0000256" key="1">
    <source>
        <dbReference type="SAM" id="MobiDB-lite"/>
    </source>
</evidence>
<reference evidence="2" key="1">
    <citation type="journal article" date="2021" name="Front. Microbiol.">
        <title>Comprehensive Comparative Genomics and Phenotyping of Methylobacterium Species.</title>
        <authorList>
            <person name="Alessa O."/>
            <person name="Ogura Y."/>
            <person name="Fujitani Y."/>
            <person name="Takami H."/>
            <person name="Hayashi T."/>
            <person name="Sahin N."/>
            <person name="Tani A."/>
        </authorList>
    </citation>
    <scope>NUCLEOTIDE SEQUENCE</scope>
    <source>
        <strain evidence="2">DSM 19015</strain>
    </source>
</reference>
<sequence length="174" mass="19192">MSETQSPPDDGFTVGIIVAKRRLKGIWASHAWLPVAALPAVPAAAPWTRLSASEDEETFYAGAYEVTLHPAETSHYRDNLVSGRPSLWIALRSTGGEDYEIAAVTADPYEGEAMAEGIGEIVEAVPMPAEVQAWVAAFFDRFHVERSFHKRKRDRADPEALARQGMGTRRKEEP</sequence>
<dbReference type="Pfam" id="PF11749">
    <property type="entry name" value="DUF3305"/>
    <property type="match status" value="1"/>
</dbReference>
<reference evidence="2" key="2">
    <citation type="submission" date="2021-08" db="EMBL/GenBank/DDBJ databases">
        <authorList>
            <person name="Tani A."/>
            <person name="Ola A."/>
            <person name="Ogura Y."/>
            <person name="Katsura K."/>
            <person name="Hayashi T."/>
        </authorList>
    </citation>
    <scope>NUCLEOTIDE SEQUENCE</scope>
    <source>
        <strain evidence="2">DSM 19015</strain>
    </source>
</reference>
<organism evidence="2 3">
    <name type="scientific">Methylobacterium iners</name>
    <dbReference type="NCBI Taxonomy" id="418707"/>
    <lineage>
        <taxon>Bacteria</taxon>
        <taxon>Pseudomonadati</taxon>
        <taxon>Pseudomonadota</taxon>
        <taxon>Alphaproteobacteria</taxon>
        <taxon>Hyphomicrobiales</taxon>
        <taxon>Methylobacteriaceae</taxon>
        <taxon>Methylobacterium</taxon>
    </lineage>
</organism>
<name>A0ABQ4RXL8_9HYPH</name>
<evidence type="ECO:0008006" key="4">
    <source>
        <dbReference type="Google" id="ProtNLM"/>
    </source>
</evidence>